<dbReference type="FunFam" id="6.10.250.3450:FF:000001">
    <property type="entry name" value="60S ribosomal protein L35"/>
    <property type="match status" value="1"/>
</dbReference>
<protein>
    <submittedName>
        <fullName evidence="4">Ribosomal protein L29</fullName>
    </submittedName>
</protein>
<evidence type="ECO:0000256" key="1">
    <source>
        <dbReference type="ARBA" id="ARBA00009254"/>
    </source>
</evidence>
<reference evidence="4 5" key="1">
    <citation type="journal article" date="2017" name="Genome Biol. Evol.">
        <title>Phytophthora megakarya and P. palmivora, closely related causal agents of cacao black pod rot, underwent increases in genome sizes and gene numbers by different mechanisms.</title>
        <authorList>
            <person name="Ali S.S."/>
            <person name="Shao J."/>
            <person name="Lary D.J."/>
            <person name="Kronmiller B."/>
            <person name="Shen D."/>
            <person name="Strem M.D."/>
            <person name="Amoako-Attah I."/>
            <person name="Akrofi A.Y."/>
            <person name="Begoude B.A."/>
            <person name="Ten Hoopen G.M."/>
            <person name="Coulibaly K."/>
            <person name="Kebe B.I."/>
            <person name="Melnick R.L."/>
            <person name="Guiltinan M.J."/>
            <person name="Tyler B.M."/>
            <person name="Meinhardt L.W."/>
            <person name="Bailey B.A."/>
        </authorList>
    </citation>
    <scope>NUCLEOTIDE SEQUENCE [LARGE SCALE GENOMIC DNA]</scope>
    <source>
        <strain evidence="5">sbr112.9</strain>
    </source>
</reference>
<comment type="caution">
    <text evidence="4">The sequence shown here is derived from an EMBL/GenBank/DDBJ whole genome shotgun (WGS) entry which is preliminary data.</text>
</comment>
<accession>A0A2P4YT41</accession>
<name>A0A2P4YT41_9STRA</name>
<evidence type="ECO:0000256" key="3">
    <source>
        <dbReference type="ARBA" id="ARBA00023274"/>
    </source>
</evidence>
<gene>
    <name evidence="4" type="ORF">PHPALM_1137</name>
</gene>
<keyword evidence="2 4" id="KW-0689">Ribosomal protein</keyword>
<keyword evidence="3" id="KW-0687">Ribonucleoprotein</keyword>
<keyword evidence="5" id="KW-1185">Reference proteome</keyword>
<sequence>MSLIITNAIITCNFSNTCASSSIIFTLTSTCNILTIVAIRRQLSKHEKSLKTLKQQKKESYYPKRRFALKA</sequence>
<dbReference type="Gene3D" id="6.10.250.3450">
    <property type="match status" value="1"/>
</dbReference>
<dbReference type="GO" id="GO:1990904">
    <property type="term" value="C:ribonucleoprotein complex"/>
    <property type="evidence" value="ECO:0007669"/>
    <property type="project" value="UniProtKB-KW"/>
</dbReference>
<dbReference type="GO" id="GO:0005840">
    <property type="term" value="C:ribosome"/>
    <property type="evidence" value="ECO:0007669"/>
    <property type="project" value="UniProtKB-KW"/>
</dbReference>
<evidence type="ECO:0000256" key="2">
    <source>
        <dbReference type="ARBA" id="ARBA00022980"/>
    </source>
</evidence>
<dbReference type="Proteomes" id="UP000237271">
    <property type="component" value="Unassembled WGS sequence"/>
</dbReference>
<dbReference type="AlphaFoldDB" id="A0A2P4YT41"/>
<evidence type="ECO:0000313" key="5">
    <source>
        <dbReference type="Proteomes" id="UP000237271"/>
    </source>
</evidence>
<organism evidence="4 5">
    <name type="scientific">Phytophthora palmivora</name>
    <dbReference type="NCBI Taxonomy" id="4796"/>
    <lineage>
        <taxon>Eukaryota</taxon>
        <taxon>Sar</taxon>
        <taxon>Stramenopiles</taxon>
        <taxon>Oomycota</taxon>
        <taxon>Peronosporomycetes</taxon>
        <taxon>Peronosporales</taxon>
        <taxon>Peronosporaceae</taxon>
        <taxon>Phytophthora</taxon>
    </lineage>
</organism>
<evidence type="ECO:0000313" key="4">
    <source>
        <dbReference type="EMBL" id="POM80957.1"/>
    </source>
</evidence>
<comment type="similarity">
    <text evidence="1">Belongs to the universal ribosomal protein uL29 family.</text>
</comment>
<dbReference type="EMBL" id="NCKW01000219">
    <property type="protein sequence ID" value="POM80957.1"/>
    <property type="molecule type" value="Genomic_DNA"/>
</dbReference>
<dbReference type="OrthoDB" id="528635at2759"/>
<proteinExistence type="inferred from homology"/>